<name>A0A1I7T3K8_9PELO</name>
<dbReference type="WBParaSite" id="Csp11.Scaffold491.g2084.t1">
    <property type="protein sequence ID" value="Csp11.Scaffold491.g2084.t1"/>
    <property type="gene ID" value="Csp11.Scaffold491.g2084"/>
</dbReference>
<proteinExistence type="predicted"/>
<dbReference type="Proteomes" id="UP000095282">
    <property type="component" value="Unplaced"/>
</dbReference>
<evidence type="ECO:0000313" key="3">
    <source>
        <dbReference type="WBParaSite" id="Csp11.Scaffold491.g2084.t1"/>
    </source>
</evidence>
<keyword evidence="2" id="KW-1185">Reference proteome</keyword>
<dbReference type="AlphaFoldDB" id="A0A1I7T3K8"/>
<accession>A0A1I7T3K8</accession>
<sequence length="83" mass="9895">MSTVMEMSTTRAEIRSVLVKHWRSLDKARLHTIHLWLLLYAAAQIFIEYYFSEVYAVLMLEAEDRPQSKENHERVSFSFLLFV</sequence>
<protein>
    <submittedName>
        <fullName evidence="3">XK-related protein</fullName>
    </submittedName>
</protein>
<reference evidence="3" key="1">
    <citation type="submission" date="2016-11" db="UniProtKB">
        <authorList>
            <consortium name="WormBaseParasite"/>
        </authorList>
    </citation>
    <scope>IDENTIFICATION</scope>
</reference>
<keyword evidence="1" id="KW-0472">Membrane</keyword>
<keyword evidence="1" id="KW-1133">Transmembrane helix</keyword>
<evidence type="ECO:0000256" key="1">
    <source>
        <dbReference type="SAM" id="Phobius"/>
    </source>
</evidence>
<organism evidence="2 3">
    <name type="scientific">Caenorhabditis tropicalis</name>
    <dbReference type="NCBI Taxonomy" id="1561998"/>
    <lineage>
        <taxon>Eukaryota</taxon>
        <taxon>Metazoa</taxon>
        <taxon>Ecdysozoa</taxon>
        <taxon>Nematoda</taxon>
        <taxon>Chromadorea</taxon>
        <taxon>Rhabditida</taxon>
        <taxon>Rhabditina</taxon>
        <taxon>Rhabditomorpha</taxon>
        <taxon>Rhabditoidea</taxon>
        <taxon>Rhabditidae</taxon>
        <taxon>Peloderinae</taxon>
        <taxon>Caenorhabditis</taxon>
    </lineage>
</organism>
<keyword evidence="1" id="KW-0812">Transmembrane</keyword>
<dbReference type="STRING" id="1561998.A0A1I7T3K8"/>
<evidence type="ECO:0000313" key="2">
    <source>
        <dbReference type="Proteomes" id="UP000095282"/>
    </source>
</evidence>
<feature type="transmembrane region" description="Helical" evidence="1">
    <location>
        <begin position="33"/>
        <end position="51"/>
    </location>
</feature>
<dbReference type="eggNOG" id="KOG3619">
    <property type="taxonomic scope" value="Eukaryota"/>
</dbReference>